<evidence type="ECO:0000256" key="2">
    <source>
        <dbReference type="PIRSR" id="PIRSR601310-3"/>
    </source>
</evidence>
<dbReference type="InParanoid" id="G7DUX5"/>
<dbReference type="eggNOG" id="KOG3275">
    <property type="taxonomic scope" value="Eukaryota"/>
</dbReference>
<dbReference type="SUPFAM" id="SSF54197">
    <property type="entry name" value="HIT-like"/>
    <property type="match status" value="1"/>
</dbReference>
<feature type="active site" description="Tele-AMP-histidine intermediate" evidence="1">
    <location>
        <position position="132"/>
    </location>
</feature>
<dbReference type="PANTHER" id="PTHR46648">
    <property type="entry name" value="HIT FAMILY PROTEIN 1"/>
    <property type="match status" value="1"/>
</dbReference>
<dbReference type="Pfam" id="PF01230">
    <property type="entry name" value="HIT"/>
    <property type="match status" value="1"/>
</dbReference>
<dbReference type="InterPro" id="IPR036265">
    <property type="entry name" value="HIT-like_sf"/>
</dbReference>
<dbReference type="HOGENOM" id="CLU_056776_6_0_1"/>
<name>G7DUX5_MIXOS</name>
<gene>
    <name evidence="5" type="primary">Mo01036</name>
    <name evidence="5" type="ORF">E5Q_01036</name>
</gene>
<keyword evidence="6" id="KW-1185">Reference proteome</keyword>
<dbReference type="EMBL" id="BABT02000032">
    <property type="protein sequence ID" value="GAA94385.1"/>
    <property type="molecule type" value="Genomic_DNA"/>
</dbReference>
<proteinExistence type="predicted"/>
<reference evidence="5 6" key="1">
    <citation type="journal article" date="2011" name="J. Gen. Appl. Microbiol.">
        <title>Draft genome sequencing of the enigmatic basidiomycete Mixia osmundae.</title>
        <authorList>
            <person name="Nishida H."/>
            <person name="Nagatsuka Y."/>
            <person name="Sugiyama J."/>
        </authorList>
    </citation>
    <scope>NUCLEOTIDE SEQUENCE [LARGE SCALE GENOMIC DNA]</scope>
    <source>
        <strain evidence="6">CBS 9802 / IAM 14324 / JCM 22182 / KY 12970</strain>
    </source>
</reference>
<dbReference type="OMA" id="CAFCRIV"/>
<dbReference type="InterPro" id="IPR011146">
    <property type="entry name" value="HIT-like"/>
</dbReference>
<dbReference type="Proteomes" id="UP000009131">
    <property type="component" value="Unassembled WGS sequence"/>
</dbReference>
<dbReference type="OrthoDB" id="672793at2759"/>
<comment type="caution">
    <text evidence="5">The sequence shown here is derived from an EMBL/GenBank/DDBJ whole genome shotgun (WGS) entry which is preliminary data.</text>
</comment>
<accession>G7DUX5</accession>
<dbReference type="PROSITE" id="PS51084">
    <property type="entry name" value="HIT_2"/>
    <property type="match status" value="1"/>
</dbReference>
<reference evidence="5 6" key="2">
    <citation type="journal article" date="2012" name="Open Biol.">
        <title>Characteristics of nucleosomes and linker DNA regions on the genome of the basidiomycete Mixia osmundae revealed by mono- and dinucleosome mapping.</title>
        <authorList>
            <person name="Nishida H."/>
            <person name="Kondo S."/>
            <person name="Matsumoto T."/>
            <person name="Suzuki Y."/>
            <person name="Yoshikawa H."/>
            <person name="Taylor T.D."/>
            <person name="Sugiyama J."/>
        </authorList>
    </citation>
    <scope>NUCLEOTIDE SEQUENCE [LARGE SCALE GENOMIC DNA]</scope>
    <source>
        <strain evidence="6">CBS 9802 / IAM 14324 / JCM 22182 / KY 12970</strain>
    </source>
</reference>
<dbReference type="GO" id="GO:0003824">
    <property type="term" value="F:catalytic activity"/>
    <property type="evidence" value="ECO:0007669"/>
    <property type="project" value="InterPro"/>
</dbReference>
<organism evidence="5 6">
    <name type="scientific">Mixia osmundae (strain CBS 9802 / IAM 14324 / JCM 22182 / KY 12970)</name>
    <dbReference type="NCBI Taxonomy" id="764103"/>
    <lineage>
        <taxon>Eukaryota</taxon>
        <taxon>Fungi</taxon>
        <taxon>Dikarya</taxon>
        <taxon>Basidiomycota</taxon>
        <taxon>Pucciniomycotina</taxon>
        <taxon>Mixiomycetes</taxon>
        <taxon>Mixiales</taxon>
        <taxon>Mixiaceae</taxon>
        <taxon>Mixia</taxon>
    </lineage>
</organism>
<protein>
    <recommendedName>
        <fullName evidence="4">HIT domain-containing protein</fullName>
    </recommendedName>
</protein>
<dbReference type="Gene3D" id="3.30.428.10">
    <property type="entry name" value="HIT-like"/>
    <property type="match status" value="1"/>
</dbReference>
<feature type="short sequence motif" description="Histidine triad motif" evidence="2 3">
    <location>
        <begin position="130"/>
        <end position="134"/>
    </location>
</feature>
<dbReference type="InterPro" id="IPR001310">
    <property type="entry name" value="Histidine_triad_HIT"/>
</dbReference>
<dbReference type="RefSeq" id="XP_014565802.1">
    <property type="nucleotide sequence ID" value="XM_014710316.1"/>
</dbReference>
<dbReference type="AlphaFoldDB" id="G7DUX5"/>
<evidence type="ECO:0000256" key="1">
    <source>
        <dbReference type="PIRSR" id="PIRSR601310-1"/>
    </source>
</evidence>
<evidence type="ECO:0000313" key="5">
    <source>
        <dbReference type="EMBL" id="GAA94385.1"/>
    </source>
</evidence>
<evidence type="ECO:0000256" key="3">
    <source>
        <dbReference type="PROSITE-ProRule" id="PRU00464"/>
    </source>
</evidence>
<dbReference type="PRINTS" id="PR00332">
    <property type="entry name" value="HISTRIAD"/>
</dbReference>
<dbReference type="PANTHER" id="PTHR46648:SF2">
    <property type="entry name" value="HIT DOMAIN-CONTAINING PROTEIN"/>
    <property type="match status" value="1"/>
</dbReference>
<evidence type="ECO:0000313" key="6">
    <source>
        <dbReference type="Proteomes" id="UP000009131"/>
    </source>
</evidence>
<sequence length="185" mass="20074">MTSHLISLIENRGETIKQSRPSDPTCPFCGIINDGDPAHIAFENEDVIAILDILPISRGHTLVIPKAHHEKVSDLPDAIGASIGRVLPRIARAVCRAIKTLEGGSEEAMLAEDHSFNVVSNSGHLQVVPHVHFHIVVAPAYGKTSRKWKKPADFVMGGRAELNEQDGTLVARTIREAIAAEESKL</sequence>
<feature type="domain" description="HIT" evidence="4">
    <location>
        <begin position="27"/>
        <end position="146"/>
    </location>
</feature>
<dbReference type="STRING" id="764103.G7DUX5"/>
<evidence type="ECO:0000259" key="4">
    <source>
        <dbReference type="PROSITE" id="PS51084"/>
    </source>
</evidence>
<dbReference type="GO" id="GO:0009117">
    <property type="term" value="P:nucleotide metabolic process"/>
    <property type="evidence" value="ECO:0007669"/>
    <property type="project" value="TreeGrafter"/>
</dbReference>